<dbReference type="Pfam" id="PF13629">
    <property type="entry name" value="T2SS-T3SS_pil_N"/>
    <property type="match status" value="1"/>
</dbReference>
<dbReference type="InterPro" id="IPR001775">
    <property type="entry name" value="GspD/PilQ"/>
</dbReference>
<evidence type="ECO:0000313" key="7">
    <source>
        <dbReference type="Proteomes" id="UP001238603"/>
    </source>
</evidence>
<organism evidence="6 7">
    <name type="scientific">Roseateles subflavus</name>
    <dbReference type="NCBI Taxonomy" id="3053353"/>
    <lineage>
        <taxon>Bacteria</taxon>
        <taxon>Pseudomonadati</taxon>
        <taxon>Pseudomonadota</taxon>
        <taxon>Betaproteobacteria</taxon>
        <taxon>Burkholderiales</taxon>
        <taxon>Sphaerotilaceae</taxon>
        <taxon>Roseateles</taxon>
    </lineage>
</organism>
<dbReference type="RefSeq" id="WP_285981438.1">
    <property type="nucleotide sequence ID" value="NZ_JASVDS010000001.1"/>
</dbReference>
<accession>A0ABT7LGL3</accession>
<feature type="domain" description="Type II/III secretion system secretin-like" evidence="4">
    <location>
        <begin position="296"/>
        <end position="451"/>
    </location>
</feature>
<evidence type="ECO:0000259" key="5">
    <source>
        <dbReference type="Pfam" id="PF13629"/>
    </source>
</evidence>
<proteinExistence type="inferred from homology"/>
<dbReference type="InterPro" id="IPR004846">
    <property type="entry name" value="T2SS/T3SS_dom"/>
</dbReference>
<reference evidence="6 7" key="1">
    <citation type="submission" date="2023-06" db="EMBL/GenBank/DDBJ databases">
        <title>Pelomonas sp. APW6 16S ribosomal RNA gene genome sequencing and assembly.</title>
        <authorList>
            <person name="Woo H."/>
        </authorList>
    </citation>
    <scope>NUCLEOTIDE SEQUENCE [LARGE SCALE GENOMIC DNA]</scope>
    <source>
        <strain evidence="6 7">APW6</strain>
    </source>
</reference>
<gene>
    <name evidence="6" type="ORF">QRD43_05355</name>
</gene>
<feature type="region of interest" description="Disordered" evidence="2">
    <location>
        <begin position="473"/>
        <end position="496"/>
    </location>
</feature>
<dbReference type="PRINTS" id="PR00811">
    <property type="entry name" value="BCTERIALGSPD"/>
</dbReference>
<feature type="compositionally biased region" description="Basic and acidic residues" evidence="2">
    <location>
        <begin position="473"/>
        <end position="482"/>
    </location>
</feature>
<evidence type="ECO:0000256" key="3">
    <source>
        <dbReference type="SAM" id="SignalP"/>
    </source>
</evidence>
<dbReference type="PANTHER" id="PTHR30332:SF17">
    <property type="entry name" value="TYPE IV PILIATION SYSTEM PROTEIN DR_0774-RELATED"/>
    <property type="match status" value="1"/>
</dbReference>
<evidence type="ECO:0000256" key="1">
    <source>
        <dbReference type="RuleBase" id="RU004003"/>
    </source>
</evidence>
<feature type="signal peptide" evidence="3">
    <location>
        <begin position="1"/>
        <end position="27"/>
    </location>
</feature>
<evidence type="ECO:0000313" key="6">
    <source>
        <dbReference type="EMBL" id="MDL5031330.1"/>
    </source>
</evidence>
<feature type="domain" description="Pilus formation protein N-terminal" evidence="5">
    <location>
        <begin position="81"/>
        <end position="144"/>
    </location>
</feature>
<keyword evidence="7" id="KW-1185">Reference proteome</keyword>
<dbReference type="Pfam" id="PF00263">
    <property type="entry name" value="Secretin"/>
    <property type="match status" value="1"/>
</dbReference>
<comment type="similarity">
    <text evidence="1">Belongs to the bacterial secretin family.</text>
</comment>
<protein>
    <submittedName>
        <fullName evidence="6">Pilus assembly protein N-terminal domain-containing protein</fullName>
    </submittedName>
</protein>
<name>A0ABT7LGL3_9BURK</name>
<dbReference type="Proteomes" id="UP001238603">
    <property type="component" value="Unassembled WGS sequence"/>
</dbReference>
<dbReference type="InterPro" id="IPR032789">
    <property type="entry name" value="T2SS-T3SS_pil_N"/>
</dbReference>
<keyword evidence="3" id="KW-0732">Signal</keyword>
<dbReference type="PANTHER" id="PTHR30332">
    <property type="entry name" value="PROBABLE GENERAL SECRETION PATHWAY PROTEIN D"/>
    <property type="match status" value="1"/>
</dbReference>
<dbReference type="EMBL" id="JASVDS010000001">
    <property type="protein sequence ID" value="MDL5031330.1"/>
    <property type="molecule type" value="Genomic_DNA"/>
</dbReference>
<evidence type="ECO:0000256" key="2">
    <source>
        <dbReference type="SAM" id="MobiDB-lite"/>
    </source>
</evidence>
<feature type="chain" id="PRO_5046783603" evidence="3">
    <location>
        <begin position="28"/>
        <end position="496"/>
    </location>
</feature>
<dbReference type="InterPro" id="IPR050810">
    <property type="entry name" value="Bact_Secretion_Sys_Channel"/>
</dbReference>
<sequence length="496" mass="52754">MSSTPTLGLARPLVLLACLTLCATAHADPAGDTSTAGPGAGRGAVNPAAVQSTLIETAKPARGAAKPAPGPVAIESGPTRTLAVGDVSTINLPGVVRIAIGNGGLLKATVVDDREIVLIAEQAGRTTMHVWLKNGRQLSYEIEVLASRPNRVLEELQGLLKETPGLTARVVGERVVIEGRYQDSTVAQRIKRLASNFPQILNLVPDRPVDADPLQLERMVQIDLRVIEVKKRALDQLGIKWASGATGPTFATNALVYSNTPWRPETTNGYPPVNTSNPIYSYLGMATQITSALRFLETRGDAWTLAEPRLSCRSGGEANFLAGGEIPIPVGQGNGAIGVFYKQYGVRIEFKPLADGHGNIDSGLMVEVSEPDGRNSNAGFIAFATNRTDTQVAMKEGEPLVISGLLRQRTERSTDAVPGLGRIPIISNLFKSRDHTNEQTELIVIATPRVITPDSALNRLSVDKAASLAEQVNERVTNKLKPESGGNGAEPGQEAR</sequence>
<comment type="caution">
    <text evidence="6">The sequence shown here is derived from an EMBL/GenBank/DDBJ whole genome shotgun (WGS) entry which is preliminary data.</text>
</comment>
<evidence type="ECO:0000259" key="4">
    <source>
        <dbReference type="Pfam" id="PF00263"/>
    </source>
</evidence>